<dbReference type="Proteomes" id="UP000008721">
    <property type="component" value="Chromosome"/>
</dbReference>
<keyword evidence="2" id="KW-1185">Reference proteome</keyword>
<evidence type="ECO:0000313" key="2">
    <source>
        <dbReference type="Proteomes" id="UP000008721"/>
    </source>
</evidence>
<gene>
    <name evidence="1" type="ordered locus">Sulku_1340</name>
</gene>
<protein>
    <submittedName>
        <fullName evidence="1">Uncharacterized protein</fullName>
    </submittedName>
</protein>
<reference evidence="1 2" key="1">
    <citation type="journal article" date="2012" name="Stand. Genomic Sci.">
        <title>Complete genome sequence of the sulfur compounds oxidizing chemolithoautotroph Sulfuricurvum kujiense type strain (YK-1(T)).</title>
        <authorList>
            <person name="Han C."/>
            <person name="Kotsyurbenko O."/>
            <person name="Chertkov O."/>
            <person name="Held B."/>
            <person name="Lapidus A."/>
            <person name="Nolan M."/>
            <person name="Lucas S."/>
            <person name="Hammon N."/>
            <person name="Deshpande S."/>
            <person name="Cheng J.F."/>
            <person name="Tapia R."/>
            <person name="Goodwin L.A."/>
            <person name="Pitluck S."/>
            <person name="Liolios K."/>
            <person name="Pagani I."/>
            <person name="Ivanova N."/>
            <person name="Mavromatis K."/>
            <person name="Mikhailova N."/>
            <person name="Pati A."/>
            <person name="Chen A."/>
            <person name="Palaniappan K."/>
            <person name="Land M."/>
            <person name="Hauser L."/>
            <person name="Chang Y.J."/>
            <person name="Jeffries C.D."/>
            <person name="Brambilla E.M."/>
            <person name="Rohde M."/>
            <person name="Spring S."/>
            <person name="Sikorski J."/>
            <person name="Goker M."/>
            <person name="Woyke T."/>
            <person name="Bristow J."/>
            <person name="Eisen J.A."/>
            <person name="Markowitz V."/>
            <person name="Hugenholtz P."/>
            <person name="Kyrpides N.C."/>
            <person name="Klenk H.P."/>
            <person name="Detter J.C."/>
        </authorList>
    </citation>
    <scope>NUCLEOTIDE SEQUENCE [LARGE SCALE GENOMIC DNA]</scope>
    <source>
        <strain evidence="2">ATCC BAA-921 / DSM 16994 / JCM 11577 / YK-1</strain>
    </source>
</reference>
<evidence type="ECO:0000313" key="1">
    <source>
        <dbReference type="EMBL" id="ADR34003.1"/>
    </source>
</evidence>
<dbReference type="EMBL" id="CP002355">
    <property type="protein sequence ID" value="ADR34003.1"/>
    <property type="molecule type" value="Genomic_DNA"/>
</dbReference>
<dbReference type="eggNOG" id="ENOG5032JSZ">
    <property type="taxonomic scope" value="Bacteria"/>
</dbReference>
<dbReference type="STRING" id="709032.Sulku_1340"/>
<accession>E4TY83</accession>
<dbReference type="KEGG" id="sku:Sulku_1340"/>
<sequence length="140" mass="15696">MELGNLNTISKRFTVAKVRIQLKQGGRTYVERGEFKSLAAVLDFYNSLSTAQVTEVWGFSSPYTDTTIPPVDDMAYFPMVKLIARNEESQKSMQVVVRNVKLTKDSTDIALKIKECMEIDGLNIDATIATVFKESKLSGY</sequence>
<dbReference type="HOGENOM" id="CLU_152614_0_0_7"/>
<dbReference type="RefSeq" id="WP_013460200.1">
    <property type="nucleotide sequence ID" value="NC_014762.1"/>
</dbReference>
<organism evidence="1 2">
    <name type="scientific">Sulfuricurvum kujiense (strain ATCC BAA-921 / DSM 16994 / JCM 11577 / YK-1)</name>
    <dbReference type="NCBI Taxonomy" id="709032"/>
    <lineage>
        <taxon>Bacteria</taxon>
        <taxon>Pseudomonadati</taxon>
        <taxon>Campylobacterota</taxon>
        <taxon>Epsilonproteobacteria</taxon>
        <taxon>Campylobacterales</taxon>
        <taxon>Sulfurimonadaceae</taxon>
        <taxon>Sulfuricurvum</taxon>
    </lineage>
</organism>
<name>E4TY83_SULKY</name>
<proteinExistence type="predicted"/>
<dbReference type="AlphaFoldDB" id="E4TY83"/>
<dbReference type="OrthoDB" id="5357159at2"/>